<proteinExistence type="predicted"/>
<keyword evidence="3" id="KW-1185">Reference proteome</keyword>
<feature type="transmembrane region" description="Helical" evidence="1">
    <location>
        <begin position="45"/>
        <end position="67"/>
    </location>
</feature>
<comment type="caution">
    <text evidence="2">The sequence shown here is derived from an EMBL/GenBank/DDBJ whole genome shotgun (WGS) entry which is preliminary data.</text>
</comment>
<evidence type="ECO:0000313" key="3">
    <source>
        <dbReference type="Proteomes" id="UP001500454"/>
    </source>
</evidence>
<dbReference type="EMBL" id="BAABHA010000002">
    <property type="protein sequence ID" value="GAA4375529.1"/>
    <property type="molecule type" value="Genomic_DNA"/>
</dbReference>
<keyword evidence="1" id="KW-1133">Transmembrane helix</keyword>
<keyword evidence="1" id="KW-0812">Transmembrane</keyword>
<feature type="transmembrane region" description="Helical" evidence="1">
    <location>
        <begin position="79"/>
        <end position="101"/>
    </location>
</feature>
<keyword evidence="1" id="KW-0472">Membrane</keyword>
<dbReference type="Proteomes" id="UP001500454">
    <property type="component" value="Unassembled WGS sequence"/>
</dbReference>
<evidence type="ECO:0000313" key="2">
    <source>
        <dbReference type="EMBL" id="GAA4375529.1"/>
    </source>
</evidence>
<name>A0ABP8IW08_9BACT</name>
<sequence>MTSVSSKSSSDAWRRWIITLGWTGFALMGLDYLSSWENLEASSVGLSQAFGVLQASLWWLWPVALILQLRRWKGPNVLCIVLIGFAGLFTPLALLWGLFILKVGASELRWKTNQVLYVNLADPGEQVVRRSRDLGFATLWPQSSVVKLTPVLNLWQHVEPVDTTNFNETGWQRVNQ</sequence>
<gene>
    <name evidence="2" type="ORF">GCM10023186_08320</name>
</gene>
<accession>A0ABP8IW08</accession>
<feature type="transmembrane region" description="Helical" evidence="1">
    <location>
        <begin position="12"/>
        <end position="33"/>
    </location>
</feature>
<reference evidence="3" key="1">
    <citation type="journal article" date="2019" name="Int. J. Syst. Evol. Microbiol.">
        <title>The Global Catalogue of Microorganisms (GCM) 10K type strain sequencing project: providing services to taxonomists for standard genome sequencing and annotation.</title>
        <authorList>
            <consortium name="The Broad Institute Genomics Platform"/>
            <consortium name="The Broad Institute Genome Sequencing Center for Infectious Disease"/>
            <person name="Wu L."/>
            <person name="Ma J."/>
        </authorList>
    </citation>
    <scope>NUCLEOTIDE SEQUENCE [LARGE SCALE GENOMIC DNA]</scope>
    <source>
        <strain evidence="3">JCM 17924</strain>
    </source>
</reference>
<dbReference type="RefSeq" id="WP_345221666.1">
    <property type="nucleotide sequence ID" value="NZ_BAABHA010000002.1"/>
</dbReference>
<evidence type="ECO:0000256" key="1">
    <source>
        <dbReference type="SAM" id="Phobius"/>
    </source>
</evidence>
<protein>
    <submittedName>
        <fullName evidence="2">Uncharacterized protein</fullName>
    </submittedName>
</protein>
<organism evidence="2 3">
    <name type="scientific">Hymenobacter koreensis</name>
    <dbReference type="NCBI Taxonomy" id="1084523"/>
    <lineage>
        <taxon>Bacteria</taxon>
        <taxon>Pseudomonadati</taxon>
        <taxon>Bacteroidota</taxon>
        <taxon>Cytophagia</taxon>
        <taxon>Cytophagales</taxon>
        <taxon>Hymenobacteraceae</taxon>
        <taxon>Hymenobacter</taxon>
    </lineage>
</organism>